<proteinExistence type="predicted"/>
<reference evidence="2" key="1">
    <citation type="journal article" date="2023" name="G3 (Bethesda)">
        <title>Genome assembly and association tests identify interacting loci associated with vigor, precocity, and sex in interspecific pistachio rootstocks.</title>
        <authorList>
            <person name="Palmer W."/>
            <person name="Jacygrad E."/>
            <person name="Sagayaradj S."/>
            <person name="Cavanaugh K."/>
            <person name="Han R."/>
            <person name="Bertier L."/>
            <person name="Beede B."/>
            <person name="Kafkas S."/>
            <person name="Golino D."/>
            <person name="Preece J."/>
            <person name="Michelmore R."/>
        </authorList>
    </citation>
    <scope>NUCLEOTIDE SEQUENCE [LARGE SCALE GENOMIC DNA]</scope>
</reference>
<evidence type="ECO:0000313" key="1">
    <source>
        <dbReference type="EMBL" id="KAJ0046212.1"/>
    </source>
</evidence>
<name>A0ACC0Z7K4_9ROSI</name>
<accession>A0ACC0Z7K4</accession>
<protein>
    <submittedName>
        <fullName evidence="1">Uncharacterized protein</fullName>
    </submittedName>
</protein>
<sequence length="157" mass="17367">MSGRRFRIGTVNGTKVIYVRCGVGMNPNGTTSHNHIIPDYLVFGSFNVPEGNETSNSLGRAGFRYEKFLSESAEPNTDVETAWFNSTEKKWFEAATKLETSSSNGFPVIVIRGLSDLAGGESGDTNEITKYRDIAAHNTVKVVLEYIYYLCKGTNYC</sequence>
<dbReference type="Proteomes" id="UP001163603">
    <property type="component" value="Chromosome 3"/>
</dbReference>
<organism evidence="1 2">
    <name type="scientific">Pistacia integerrima</name>
    <dbReference type="NCBI Taxonomy" id="434235"/>
    <lineage>
        <taxon>Eukaryota</taxon>
        <taxon>Viridiplantae</taxon>
        <taxon>Streptophyta</taxon>
        <taxon>Embryophyta</taxon>
        <taxon>Tracheophyta</taxon>
        <taxon>Spermatophyta</taxon>
        <taxon>Magnoliopsida</taxon>
        <taxon>eudicotyledons</taxon>
        <taxon>Gunneridae</taxon>
        <taxon>Pentapetalae</taxon>
        <taxon>rosids</taxon>
        <taxon>malvids</taxon>
        <taxon>Sapindales</taxon>
        <taxon>Anacardiaceae</taxon>
        <taxon>Pistacia</taxon>
    </lineage>
</organism>
<comment type="caution">
    <text evidence="1">The sequence shown here is derived from an EMBL/GenBank/DDBJ whole genome shotgun (WGS) entry which is preliminary data.</text>
</comment>
<evidence type="ECO:0000313" key="2">
    <source>
        <dbReference type="Proteomes" id="UP001163603"/>
    </source>
</evidence>
<keyword evidence="2" id="KW-1185">Reference proteome</keyword>
<dbReference type="EMBL" id="CM047738">
    <property type="protein sequence ID" value="KAJ0046212.1"/>
    <property type="molecule type" value="Genomic_DNA"/>
</dbReference>
<gene>
    <name evidence="1" type="ORF">Pint_05923</name>
</gene>